<protein>
    <submittedName>
        <fullName evidence="1">Uncharacterized protein</fullName>
    </submittedName>
</protein>
<accession>A0A7M1RYI1</accession>
<dbReference type="InterPro" id="IPR058048">
    <property type="entry name" value="AuxCP"/>
</dbReference>
<dbReference type="Proteomes" id="UP000594030">
    <property type="component" value="Segment"/>
</dbReference>
<evidence type="ECO:0000313" key="2">
    <source>
        <dbReference type="Proteomes" id="UP000594030"/>
    </source>
</evidence>
<dbReference type="GeneID" id="65129464"/>
<name>A0A7M1RYI1_9CAUD</name>
<dbReference type="EMBL" id="MT774385">
    <property type="protein sequence ID" value="QOR58972.1"/>
    <property type="molecule type" value="Genomic_DNA"/>
</dbReference>
<sequence>MANFSTNAVQHIIMAKSVDVKVIDAKTGEAPASGAVVEKFYIQYKNAYGDLMRSDLIDAGKIRAYSAKEYKAGTQRTVTIKVNKAELTPNTEYSLRVMIREVMSGSQEDQMVGVVSYTTSSATDETALSKELTDGLAEQINKMYGVSGKKYNKLDWPVLEAVGETGGTADTIVIKEVANNLKPWIVGKVQLRPYNFDIYPNPVLSISSTGNTNFESFDWIDTSKGVDKGLFTKTVGGSLGHGNGKVVADLEYFYHGDLGDFYRMNNYPLNITTEYMADPTKWYDSINLAFFYRGEATSPQASEKQLLIECERAAEGTVSPYFTALTKVLDKIVAGEAIPDA</sequence>
<dbReference type="Pfam" id="PF25650">
    <property type="entry name" value="crAss_AuxCP"/>
    <property type="match status" value="1"/>
</dbReference>
<dbReference type="RefSeq" id="YP_010111130.1">
    <property type="nucleotide sequence ID" value="NC_055878.1"/>
</dbReference>
<evidence type="ECO:0000313" key="1">
    <source>
        <dbReference type="EMBL" id="QOR58972.1"/>
    </source>
</evidence>
<dbReference type="KEGG" id="vg:65129464"/>
<proteinExistence type="predicted"/>
<organism evidence="1 2">
    <name type="scientific">uncultured phage cr108_1</name>
    <dbReference type="NCBI Taxonomy" id="2772069"/>
    <lineage>
        <taxon>Viruses</taxon>
        <taxon>Duplodnaviria</taxon>
        <taxon>Heunggongvirae</taxon>
        <taxon>Uroviricota</taxon>
        <taxon>Caudoviricetes</taxon>
        <taxon>Crassvirales</taxon>
        <taxon>Steigviridae</taxon>
        <taxon>Asinivirinae</taxon>
        <taxon>Pipoluvirus</taxon>
        <taxon>Pipoluvirus rarus</taxon>
    </lineage>
</organism>
<reference evidence="1 2" key="1">
    <citation type="submission" date="2020-07" db="EMBL/GenBank/DDBJ databases">
        <title>Taxonomic proposal: Crassvirales, a new order of highly abundant and diverse bacterial viruses.</title>
        <authorList>
            <person name="Shkoporov A.N."/>
            <person name="Stockdale S.R."/>
            <person name="Guerin E."/>
            <person name="Ross R.P."/>
            <person name="Hill C."/>
        </authorList>
    </citation>
    <scope>NUCLEOTIDE SEQUENCE [LARGE SCALE GENOMIC DNA]</scope>
</reference>
<keyword evidence="2" id="KW-1185">Reference proteome</keyword>